<reference evidence="1" key="1">
    <citation type="submission" date="2022-06" db="EMBL/GenBank/DDBJ databases">
        <title>Gracilimonas sp. CAU 1638 isolated from sea sediment.</title>
        <authorList>
            <person name="Kim W."/>
        </authorList>
    </citation>
    <scope>NUCLEOTIDE SEQUENCE</scope>
    <source>
        <strain evidence="1">CAU 1638</strain>
    </source>
</reference>
<comment type="caution">
    <text evidence="1">The sequence shown here is derived from an EMBL/GenBank/DDBJ whole genome shotgun (WGS) entry which is preliminary data.</text>
</comment>
<dbReference type="Proteomes" id="UP001139125">
    <property type="component" value="Unassembled WGS sequence"/>
</dbReference>
<dbReference type="EMBL" id="JANDBC010000003">
    <property type="protein sequence ID" value="MCP9292751.1"/>
    <property type="molecule type" value="Genomic_DNA"/>
</dbReference>
<protein>
    <submittedName>
        <fullName evidence="1">BamA/TamA family outer membrane protein</fullName>
    </submittedName>
</protein>
<proteinExistence type="predicted"/>
<organism evidence="1 2">
    <name type="scientific">Gracilimonas sediminicola</name>
    <dbReference type="NCBI Taxonomy" id="2952158"/>
    <lineage>
        <taxon>Bacteria</taxon>
        <taxon>Pseudomonadati</taxon>
        <taxon>Balneolota</taxon>
        <taxon>Balneolia</taxon>
        <taxon>Balneolales</taxon>
        <taxon>Balneolaceae</taxon>
        <taxon>Gracilimonas</taxon>
    </lineage>
</organism>
<evidence type="ECO:0000313" key="1">
    <source>
        <dbReference type="EMBL" id="MCP9292751.1"/>
    </source>
</evidence>
<sequence>MGFVRLGGVSISLFTDGGIVWDARSESGETGTIQRWGAGAELKNEISIAGLSISHAFGVAQPAHQLFTDAKSDMYYRVQAVVPF</sequence>
<dbReference type="AlphaFoldDB" id="A0A9X2RFL0"/>
<name>A0A9X2RFL0_9BACT</name>
<keyword evidence="2" id="KW-1185">Reference proteome</keyword>
<evidence type="ECO:0000313" key="2">
    <source>
        <dbReference type="Proteomes" id="UP001139125"/>
    </source>
</evidence>
<dbReference type="RefSeq" id="WP_255135649.1">
    <property type="nucleotide sequence ID" value="NZ_JANDBC010000003.1"/>
</dbReference>
<accession>A0A9X2RFL0</accession>
<gene>
    <name evidence="1" type="ORF">NM125_14270</name>
</gene>